<dbReference type="Gene3D" id="2.170.300.10">
    <property type="entry name" value="Tie2 ligand-binding domain superfamily"/>
    <property type="match status" value="1"/>
</dbReference>
<dbReference type="InterPro" id="IPR000742">
    <property type="entry name" value="EGF"/>
</dbReference>
<proteinExistence type="predicted"/>
<evidence type="ECO:0000256" key="1">
    <source>
        <dbReference type="ARBA" id="ARBA00022536"/>
    </source>
</evidence>
<dbReference type="Pfam" id="PF07974">
    <property type="entry name" value="EGF_2"/>
    <property type="match status" value="1"/>
</dbReference>
<dbReference type="PRINTS" id="PR00011">
    <property type="entry name" value="EGFLAMININ"/>
</dbReference>
<evidence type="ECO:0000256" key="2">
    <source>
        <dbReference type="ARBA" id="ARBA00022737"/>
    </source>
</evidence>
<dbReference type="PANTHER" id="PTHR11219">
    <property type="entry name" value="TENEURIN AND N-ACETYLGLUCOSAMINE-1-PHOSPHODIESTER ALPHA-N-ACETYLGLUCOSAMINIDASE"/>
    <property type="match status" value="1"/>
</dbReference>
<dbReference type="SMART" id="SM00181">
    <property type="entry name" value="EGF"/>
    <property type="match status" value="5"/>
</dbReference>
<feature type="disulfide bond" evidence="4">
    <location>
        <begin position="42"/>
        <end position="51"/>
    </location>
</feature>
<feature type="domain" description="EGF-like" evidence="6">
    <location>
        <begin position="17"/>
        <end position="52"/>
    </location>
</feature>
<feature type="disulfide bond" evidence="4">
    <location>
        <begin position="93"/>
        <end position="102"/>
    </location>
</feature>
<dbReference type="AlphaFoldDB" id="A0A6A3NDH5"/>
<protein>
    <recommendedName>
        <fullName evidence="6">EGF-like domain-containing protein</fullName>
    </recommendedName>
</protein>
<dbReference type="OrthoDB" id="442731at2759"/>
<feature type="chain" id="PRO_5025673153" description="EGF-like domain-containing protein" evidence="5">
    <location>
        <begin position="20"/>
        <end position="618"/>
    </location>
</feature>
<evidence type="ECO:0000259" key="6">
    <source>
        <dbReference type="PROSITE" id="PS50026"/>
    </source>
</evidence>
<feature type="disulfide bond" evidence="4">
    <location>
        <begin position="366"/>
        <end position="375"/>
    </location>
</feature>
<dbReference type="InterPro" id="IPR051216">
    <property type="entry name" value="Teneurin"/>
</dbReference>
<dbReference type="PROSITE" id="PS51257">
    <property type="entry name" value="PROKAR_LIPOPROTEIN"/>
    <property type="match status" value="1"/>
</dbReference>
<feature type="disulfide bond" evidence="4">
    <location>
        <begin position="21"/>
        <end position="31"/>
    </location>
</feature>
<feature type="signal peptide" evidence="5">
    <location>
        <begin position="1"/>
        <end position="19"/>
    </location>
</feature>
<comment type="caution">
    <text evidence="4">Lacks conserved residue(s) required for the propagation of feature annotation.</text>
</comment>
<sequence length="618" mass="64387">MNRVGILVVVCVVLACVHADCPNTCSGHGTCTTKGNGYLCSCYNGFTGGDCSRRTCPTGPAWNDLAIATDRAHQPVACSNRGTCDYTTGVCTCDVGFSGLACNRMSCPNDCGKHGECRSMKLNAQRKDKGLPPSVVYDSVWDSNMVHGCVCEDGYGGGDCSQRLCATGDDPLTGASTDSLFGFQKNEKQTVYCAATSGTLTLSYRGQTTVRIDALDNADAVSKKLNALYTLQKVNVLFSGTSTTMCTADGNMVTVEFTQNFGPLPLLVGDSSLLVHAGIGMTPKLTISKSEVGSKENEACSNRGRCDLTSGVCTCYVGYTTSDGMGNPGDRGDCGATDSTIIACPGDTACSGHGFCSGAPQFRCFCVAGWTSGDCSVRTCPEGIAWFDTPIADNRAHSTAVCSGIGVCDVVLGECACPLPFEGAACERLMCPPGGDTPCNGNGRCLTMAELALEARNYLGDPLSVTYGSTPNNPLTWDFNKIQGCICDAGHFHAQFSRVSYSAGPTSGACTLSTQPANTISITFISALGDLPPLKVNPDRNTVLLPVFTINSDGISGSIRGTNENAECSNNGLCDYSTGTCQCFDGMASSNGLGGLGLRADCGFLVPEVDRLADVTEI</sequence>
<feature type="domain" description="EGF-like" evidence="6">
    <location>
        <begin position="340"/>
        <end position="376"/>
    </location>
</feature>
<evidence type="ECO:0000256" key="5">
    <source>
        <dbReference type="SAM" id="SignalP"/>
    </source>
</evidence>
<keyword evidence="2" id="KW-0677">Repeat</keyword>
<reference evidence="7 8" key="1">
    <citation type="submission" date="2018-09" db="EMBL/GenBank/DDBJ databases">
        <title>Genomic investigation of the strawberry pathogen Phytophthora fragariae indicates pathogenicity is determined by transcriptional variation in three key races.</title>
        <authorList>
            <person name="Adams T.M."/>
            <person name="Armitage A.D."/>
            <person name="Sobczyk M.K."/>
            <person name="Bates H.J."/>
            <person name="Dunwell J.M."/>
            <person name="Nellist C.F."/>
            <person name="Harrison R.J."/>
        </authorList>
    </citation>
    <scope>NUCLEOTIDE SEQUENCE [LARGE SCALE GENOMIC DNA]</scope>
    <source>
        <strain evidence="7 8">SCRP324</strain>
    </source>
</reference>
<keyword evidence="5" id="KW-0732">Signal</keyword>
<keyword evidence="1 4" id="KW-0245">EGF-like domain</keyword>
<dbReference type="Proteomes" id="UP000435112">
    <property type="component" value="Unassembled WGS sequence"/>
</dbReference>
<dbReference type="Gene3D" id="2.10.25.10">
    <property type="entry name" value="Laminin"/>
    <property type="match status" value="2"/>
</dbReference>
<gene>
    <name evidence="7" type="ORF">PR002_g5569</name>
</gene>
<dbReference type="EMBL" id="QXFU01000238">
    <property type="protein sequence ID" value="KAE9039315.1"/>
    <property type="molecule type" value="Genomic_DNA"/>
</dbReference>
<keyword evidence="3 4" id="KW-1015">Disulfide bond</keyword>
<dbReference type="CDD" id="cd00054">
    <property type="entry name" value="EGF_CA"/>
    <property type="match status" value="1"/>
</dbReference>
<name>A0A6A3NDH5_9STRA</name>
<comment type="caution">
    <text evidence="7">The sequence shown here is derived from an EMBL/GenBank/DDBJ whole genome shotgun (WGS) entry which is preliminary data.</text>
</comment>
<evidence type="ECO:0000256" key="3">
    <source>
        <dbReference type="ARBA" id="ARBA00023157"/>
    </source>
</evidence>
<dbReference type="InterPro" id="IPR013111">
    <property type="entry name" value="EGF_extracell"/>
</dbReference>
<dbReference type="PROSITE" id="PS50026">
    <property type="entry name" value="EGF_3"/>
    <property type="match status" value="3"/>
</dbReference>
<organism evidence="7 8">
    <name type="scientific">Phytophthora rubi</name>
    <dbReference type="NCBI Taxonomy" id="129364"/>
    <lineage>
        <taxon>Eukaryota</taxon>
        <taxon>Sar</taxon>
        <taxon>Stramenopiles</taxon>
        <taxon>Oomycota</taxon>
        <taxon>Peronosporomycetes</taxon>
        <taxon>Peronosporales</taxon>
        <taxon>Peronosporaceae</taxon>
        <taxon>Phytophthora</taxon>
    </lineage>
</organism>
<evidence type="ECO:0000256" key="4">
    <source>
        <dbReference type="PROSITE-ProRule" id="PRU00076"/>
    </source>
</evidence>
<evidence type="ECO:0000313" key="7">
    <source>
        <dbReference type="EMBL" id="KAE9039315.1"/>
    </source>
</evidence>
<dbReference type="PANTHER" id="PTHR11219:SF69">
    <property type="entry name" value="TENEURIN-A"/>
    <property type="match status" value="1"/>
</dbReference>
<accession>A0A6A3NDH5</accession>
<dbReference type="PROSITE" id="PS00022">
    <property type="entry name" value="EGF_1"/>
    <property type="match status" value="3"/>
</dbReference>
<dbReference type="PROSITE" id="PS01186">
    <property type="entry name" value="EGF_2"/>
    <property type="match status" value="4"/>
</dbReference>
<feature type="domain" description="EGF-like" evidence="6">
    <location>
        <begin position="68"/>
        <end position="103"/>
    </location>
</feature>
<evidence type="ECO:0000313" key="8">
    <source>
        <dbReference type="Proteomes" id="UP000435112"/>
    </source>
</evidence>